<accession>A0A2A4B7J8</accession>
<dbReference type="InterPro" id="IPR036291">
    <property type="entry name" value="NAD(P)-bd_dom_sf"/>
</dbReference>
<dbReference type="EMBL" id="NWMW01000001">
    <property type="protein sequence ID" value="PCD03932.1"/>
    <property type="molecule type" value="Genomic_DNA"/>
</dbReference>
<dbReference type="SUPFAM" id="SSF51735">
    <property type="entry name" value="NAD(P)-binding Rossmann-fold domains"/>
    <property type="match status" value="1"/>
</dbReference>
<dbReference type="Pfam" id="PF01370">
    <property type="entry name" value="Epimerase"/>
    <property type="match status" value="1"/>
</dbReference>
<evidence type="ECO:0000313" key="3">
    <source>
        <dbReference type="Proteomes" id="UP000218366"/>
    </source>
</evidence>
<dbReference type="OrthoDB" id="9814124at2"/>
<dbReference type="Proteomes" id="UP000218366">
    <property type="component" value="Unassembled WGS sequence"/>
</dbReference>
<dbReference type="InterPro" id="IPR051783">
    <property type="entry name" value="NAD(P)-dependent_oxidoreduct"/>
</dbReference>
<dbReference type="Gene3D" id="3.40.50.720">
    <property type="entry name" value="NAD(P)-binding Rossmann-like Domain"/>
    <property type="match status" value="1"/>
</dbReference>
<protein>
    <submittedName>
        <fullName evidence="2">Epimerase</fullName>
    </submittedName>
</protein>
<organism evidence="2 3">
    <name type="scientific">Sphingomonas spermidinifaciens</name>
    <dbReference type="NCBI Taxonomy" id="1141889"/>
    <lineage>
        <taxon>Bacteria</taxon>
        <taxon>Pseudomonadati</taxon>
        <taxon>Pseudomonadota</taxon>
        <taxon>Alphaproteobacteria</taxon>
        <taxon>Sphingomonadales</taxon>
        <taxon>Sphingomonadaceae</taxon>
        <taxon>Sphingomonas</taxon>
    </lineage>
</organism>
<dbReference type="GO" id="GO:0004029">
    <property type="term" value="F:aldehyde dehydrogenase (NAD+) activity"/>
    <property type="evidence" value="ECO:0007669"/>
    <property type="project" value="TreeGrafter"/>
</dbReference>
<reference evidence="2 3" key="1">
    <citation type="submission" date="2017-09" db="EMBL/GenBank/DDBJ databases">
        <title>Sphingomonas spermidinifaciens 9NM-10, whole genome shotgun sequence.</title>
        <authorList>
            <person name="Feng G."/>
            <person name="Zhu H."/>
        </authorList>
    </citation>
    <scope>NUCLEOTIDE SEQUENCE [LARGE SCALE GENOMIC DNA]</scope>
    <source>
        <strain evidence="2 3">9NM-10</strain>
    </source>
</reference>
<dbReference type="GO" id="GO:0005737">
    <property type="term" value="C:cytoplasm"/>
    <property type="evidence" value="ECO:0007669"/>
    <property type="project" value="TreeGrafter"/>
</dbReference>
<name>A0A2A4B7J8_9SPHN</name>
<dbReference type="PANTHER" id="PTHR48079">
    <property type="entry name" value="PROTEIN YEEZ"/>
    <property type="match status" value="1"/>
</dbReference>
<dbReference type="AlphaFoldDB" id="A0A2A4B7J8"/>
<dbReference type="RefSeq" id="WP_096342327.1">
    <property type="nucleotide sequence ID" value="NZ_NWMW01000001.1"/>
</dbReference>
<comment type="caution">
    <text evidence="2">The sequence shown here is derived from an EMBL/GenBank/DDBJ whole genome shotgun (WGS) entry which is preliminary data.</text>
</comment>
<sequence length="300" mass="31540">MSLLAITGGTGFVGKRLIDRALAAGHRIRALTRRTQAAREGVDWVSGALDTPEALAALLAGVDAVIHVAGVVNARDKAGFVAGNVTGTEAVVAAAKAAGTPRFVHVSSLSAREPELSTYGWSKAEGEAAVLAALPDAAVVRPPAIYGPGDHEMLELFRLAARGVVPLPPPGRFSTIHVDDLADLLLALASSDAAGLFEVDDEAPMGWSHVDFARALGRAVGRRVLTLSTPRALLMLSARIARAVQGDRAKLTPDRAAYFSHPDWVVRADRRPPPALWRPAIATEPGLAATAKWYRAEGLL</sequence>
<keyword evidence="3" id="KW-1185">Reference proteome</keyword>
<gene>
    <name evidence="2" type="ORF">COC42_06295</name>
</gene>
<evidence type="ECO:0000313" key="2">
    <source>
        <dbReference type="EMBL" id="PCD03932.1"/>
    </source>
</evidence>
<proteinExistence type="predicted"/>
<dbReference type="PANTHER" id="PTHR48079:SF6">
    <property type="entry name" value="NAD(P)-BINDING DOMAIN-CONTAINING PROTEIN-RELATED"/>
    <property type="match status" value="1"/>
</dbReference>
<evidence type="ECO:0000259" key="1">
    <source>
        <dbReference type="Pfam" id="PF01370"/>
    </source>
</evidence>
<feature type="domain" description="NAD-dependent epimerase/dehydratase" evidence="1">
    <location>
        <begin position="6"/>
        <end position="191"/>
    </location>
</feature>
<dbReference type="InterPro" id="IPR001509">
    <property type="entry name" value="Epimerase_deHydtase"/>
</dbReference>